<comment type="caution">
    <text evidence="1">The sequence shown here is derived from an EMBL/GenBank/DDBJ whole genome shotgun (WGS) entry which is preliminary data.</text>
</comment>
<reference evidence="1" key="1">
    <citation type="journal article" date="2014" name="Front. Microbiol.">
        <title>High frequency of phylogenetically diverse reductive dehalogenase-homologous genes in deep subseafloor sedimentary metagenomes.</title>
        <authorList>
            <person name="Kawai M."/>
            <person name="Futagami T."/>
            <person name="Toyoda A."/>
            <person name="Takaki Y."/>
            <person name="Nishi S."/>
            <person name="Hori S."/>
            <person name="Arai W."/>
            <person name="Tsubouchi T."/>
            <person name="Morono Y."/>
            <person name="Uchiyama I."/>
            <person name="Ito T."/>
            <person name="Fujiyama A."/>
            <person name="Inagaki F."/>
            <person name="Takami H."/>
        </authorList>
    </citation>
    <scope>NUCLEOTIDE SEQUENCE</scope>
    <source>
        <strain evidence="1">Expedition CK06-06</strain>
    </source>
</reference>
<dbReference type="EMBL" id="BARS01029895">
    <property type="protein sequence ID" value="GAG09807.1"/>
    <property type="molecule type" value="Genomic_DNA"/>
</dbReference>
<dbReference type="SUPFAM" id="SSF56349">
    <property type="entry name" value="DNA breaking-rejoining enzymes"/>
    <property type="match status" value="1"/>
</dbReference>
<dbReference type="InterPro" id="IPR011010">
    <property type="entry name" value="DNA_brk_join_enz"/>
</dbReference>
<organism evidence="1">
    <name type="scientific">marine sediment metagenome</name>
    <dbReference type="NCBI Taxonomy" id="412755"/>
    <lineage>
        <taxon>unclassified sequences</taxon>
        <taxon>metagenomes</taxon>
        <taxon>ecological metagenomes</taxon>
    </lineage>
</organism>
<feature type="non-terminal residue" evidence="1">
    <location>
        <position position="1"/>
    </location>
</feature>
<protein>
    <recommendedName>
        <fullName evidence="2">Tyr recombinase domain-containing protein</fullName>
    </recommendedName>
</protein>
<dbReference type="AlphaFoldDB" id="X0VEY1"/>
<evidence type="ECO:0008006" key="2">
    <source>
        <dbReference type="Google" id="ProtNLM"/>
    </source>
</evidence>
<sequence length="55" mass="6230">PVTSHVLRLTFGAMASRAGISQATITRVLGHRSRTMYRVLEERDIQPVEDAFSDW</sequence>
<accession>X0VEY1</accession>
<dbReference type="GO" id="GO:0003677">
    <property type="term" value="F:DNA binding"/>
    <property type="evidence" value="ECO:0007669"/>
    <property type="project" value="InterPro"/>
</dbReference>
<evidence type="ECO:0000313" key="1">
    <source>
        <dbReference type="EMBL" id="GAG09807.1"/>
    </source>
</evidence>
<gene>
    <name evidence="1" type="ORF">S01H1_46672</name>
</gene>
<name>X0VEY1_9ZZZZ</name>
<proteinExistence type="predicted"/>